<dbReference type="InParanoid" id="A0A316VP37"/>
<dbReference type="FunFam" id="2.130.10.10:FF:000197">
    <property type="entry name" value="Coronin"/>
    <property type="match status" value="1"/>
</dbReference>
<evidence type="ECO:0000313" key="13">
    <source>
        <dbReference type="EMBL" id="PWN38173.1"/>
    </source>
</evidence>
<feature type="region of interest" description="Disordered" evidence="11">
    <location>
        <begin position="413"/>
        <end position="501"/>
    </location>
</feature>
<evidence type="ECO:0000256" key="7">
    <source>
        <dbReference type="ARBA" id="ARBA00062568"/>
    </source>
</evidence>
<dbReference type="InterPro" id="IPR036322">
    <property type="entry name" value="WD40_repeat_dom_sf"/>
</dbReference>
<dbReference type="SMART" id="SM01167">
    <property type="entry name" value="DUF1900"/>
    <property type="match status" value="1"/>
</dbReference>
<evidence type="ECO:0000256" key="11">
    <source>
        <dbReference type="SAM" id="MobiDB-lite"/>
    </source>
</evidence>
<dbReference type="Gene3D" id="2.130.10.10">
    <property type="entry name" value="YVTN repeat-like/Quinoprotein amine dehydrogenase"/>
    <property type="match status" value="1"/>
</dbReference>
<keyword evidence="6" id="KW-0009">Actin-binding</keyword>
<dbReference type="PROSITE" id="PS50294">
    <property type="entry name" value="WD_REPEATS_REGION"/>
    <property type="match status" value="1"/>
</dbReference>
<dbReference type="InterPro" id="IPR015943">
    <property type="entry name" value="WD40/YVTN_repeat-like_dom_sf"/>
</dbReference>
<evidence type="ECO:0000256" key="10">
    <source>
        <dbReference type="SAM" id="Coils"/>
    </source>
</evidence>
<dbReference type="PANTHER" id="PTHR10856">
    <property type="entry name" value="CORONIN"/>
    <property type="match status" value="1"/>
</dbReference>
<feature type="compositionally biased region" description="Polar residues" evidence="11">
    <location>
        <begin position="475"/>
        <end position="501"/>
    </location>
</feature>
<dbReference type="InterPro" id="IPR015048">
    <property type="entry name" value="DUF1899"/>
</dbReference>
<feature type="domain" description="DUF1899" evidence="12">
    <location>
        <begin position="3"/>
        <end position="67"/>
    </location>
</feature>
<dbReference type="FunCoup" id="A0A316VP37">
    <property type="interactions" value="89"/>
</dbReference>
<dbReference type="SUPFAM" id="SSF50978">
    <property type="entry name" value="WD40 repeat-like"/>
    <property type="match status" value="1"/>
</dbReference>
<dbReference type="PROSITE" id="PS50082">
    <property type="entry name" value="WD_REPEATS_2"/>
    <property type="match status" value="1"/>
</dbReference>
<dbReference type="OrthoDB" id="1850764at2759"/>
<dbReference type="SMART" id="SM00320">
    <property type="entry name" value="WD40"/>
    <property type="match status" value="5"/>
</dbReference>
<evidence type="ECO:0000256" key="1">
    <source>
        <dbReference type="ARBA" id="ARBA00009482"/>
    </source>
</evidence>
<evidence type="ECO:0000256" key="3">
    <source>
        <dbReference type="ARBA" id="ARBA00022574"/>
    </source>
</evidence>
<evidence type="ECO:0000256" key="6">
    <source>
        <dbReference type="ARBA" id="ARBA00023203"/>
    </source>
</evidence>
<feature type="compositionally biased region" description="Polar residues" evidence="11">
    <location>
        <begin position="413"/>
        <end position="429"/>
    </location>
</feature>
<evidence type="ECO:0000256" key="8">
    <source>
        <dbReference type="PROSITE-ProRule" id="PRU00221"/>
    </source>
</evidence>
<dbReference type="Pfam" id="PF16300">
    <property type="entry name" value="WD40_4"/>
    <property type="match status" value="1"/>
</dbReference>
<dbReference type="SMART" id="SM01166">
    <property type="entry name" value="DUF1899"/>
    <property type="match status" value="1"/>
</dbReference>
<keyword evidence="5 10" id="KW-0175">Coiled coil</keyword>
<evidence type="ECO:0000313" key="14">
    <source>
        <dbReference type="Proteomes" id="UP000245771"/>
    </source>
</evidence>
<gene>
    <name evidence="13" type="ORF">FA14DRAFT_131382</name>
</gene>
<evidence type="ECO:0000256" key="2">
    <source>
        <dbReference type="ARBA" id="ARBA00022553"/>
    </source>
</evidence>
<keyword evidence="14" id="KW-1185">Reference proteome</keyword>
<accession>A0A316VP37</accession>
<sequence length="547" mass="59578">MSRFVRPSKYRHVYGTAAKKEGCLDNVKVSNNAWDTNLVSTNGRYVALNWNASGGGAFAVMPVDRPGKFPDIYPLCRGHTATVLDTAWSPFHEDIVVSGSDDGTLGIWKIDSSMFAILDMTEKEREKAGDVKDIAPLARINTGTRKVGQIVFHPTASGLVAVSTGDHQVRIYDITSIIEGGSDGSNIQPSSVMAGPRDSIQSFDFDYSGDRLAVTSRDKQFRIYDARKGGEPIAQAPGHEGVKGARVIWCGDSDRLITTGFTRTSDRQMFLWNSSDLSKPVKSLTLDTSSGVVMPFWSDNQVIFLAGKGDGNVRYYELEGDELYELAEYKSTEPQRGMTFVPRRTVNANDNEIGKAFKVTGNLIQPISFQVPRRAENFQSDIFPPAASIVPALTGAEFFSGKRATPNLISLENGSNIKGSTGQATSSAATPALSRPVSPVKSAAIPVQDTREEPTYSTKQDLQDSAAATSRHVPITTSNGNRSATATPVVSTPNANTSSPTEMNALREELEILKEEMAKRDTLIRKLEVENERLRANERKVREAVGI</sequence>
<keyword evidence="4 9" id="KW-0677">Repeat</keyword>
<comment type="subunit">
    <text evidence="7">Binds to F-actin.</text>
</comment>
<evidence type="ECO:0000256" key="9">
    <source>
        <dbReference type="RuleBase" id="RU280818"/>
    </source>
</evidence>
<evidence type="ECO:0000256" key="5">
    <source>
        <dbReference type="ARBA" id="ARBA00023054"/>
    </source>
</evidence>
<dbReference type="InterPro" id="IPR001680">
    <property type="entry name" value="WD40_rpt"/>
</dbReference>
<feature type="repeat" description="WD" evidence="8">
    <location>
        <begin position="76"/>
        <end position="112"/>
    </location>
</feature>
<evidence type="ECO:0000256" key="4">
    <source>
        <dbReference type="ARBA" id="ARBA00022737"/>
    </source>
</evidence>
<dbReference type="GeneID" id="37018713"/>
<reference evidence="13 14" key="1">
    <citation type="journal article" date="2018" name="Mol. Biol. Evol.">
        <title>Broad Genomic Sampling Reveals a Smut Pathogenic Ancestry of the Fungal Clade Ustilaginomycotina.</title>
        <authorList>
            <person name="Kijpornyongpan T."/>
            <person name="Mondo S.J."/>
            <person name="Barry K."/>
            <person name="Sandor L."/>
            <person name="Lee J."/>
            <person name="Lipzen A."/>
            <person name="Pangilinan J."/>
            <person name="LaButti K."/>
            <person name="Hainaut M."/>
            <person name="Henrissat B."/>
            <person name="Grigoriev I.V."/>
            <person name="Spatafora J.W."/>
            <person name="Aime M.C."/>
        </authorList>
    </citation>
    <scope>NUCLEOTIDE SEQUENCE [LARGE SCALE GENOMIC DNA]</scope>
    <source>
        <strain evidence="13 14">MCA 3882</strain>
    </source>
</reference>
<dbReference type="GO" id="GO:0030479">
    <property type="term" value="C:actin cortical patch"/>
    <property type="evidence" value="ECO:0007669"/>
    <property type="project" value="UniProtKB-ARBA"/>
</dbReference>
<proteinExistence type="inferred from homology"/>
<dbReference type="STRING" id="1280837.A0A316VP37"/>
<comment type="similarity">
    <text evidence="1 9">Belongs to the WD repeat coronin family.</text>
</comment>
<feature type="coiled-coil region" evidence="10">
    <location>
        <begin position="503"/>
        <end position="544"/>
    </location>
</feature>
<dbReference type="InterPro" id="IPR015505">
    <property type="entry name" value="Coronin"/>
</dbReference>
<keyword evidence="3 8" id="KW-0853">WD repeat</keyword>
<dbReference type="PANTHER" id="PTHR10856:SF0">
    <property type="entry name" value="CORONIN"/>
    <property type="match status" value="1"/>
</dbReference>
<dbReference type="EMBL" id="KZ819602">
    <property type="protein sequence ID" value="PWN38173.1"/>
    <property type="molecule type" value="Genomic_DNA"/>
</dbReference>
<protein>
    <recommendedName>
        <fullName evidence="9">Coronin</fullName>
    </recommendedName>
</protein>
<dbReference type="Proteomes" id="UP000245771">
    <property type="component" value="Unassembled WGS sequence"/>
</dbReference>
<evidence type="ECO:0000259" key="12">
    <source>
        <dbReference type="SMART" id="SM01166"/>
    </source>
</evidence>
<dbReference type="GO" id="GO:0051015">
    <property type="term" value="F:actin filament binding"/>
    <property type="evidence" value="ECO:0007669"/>
    <property type="project" value="TreeGrafter"/>
</dbReference>
<dbReference type="Pfam" id="PF08953">
    <property type="entry name" value="DUF1899"/>
    <property type="match status" value="1"/>
</dbReference>
<organism evidence="13 14">
    <name type="scientific">Meira miltonrushii</name>
    <dbReference type="NCBI Taxonomy" id="1280837"/>
    <lineage>
        <taxon>Eukaryota</taxon>
        <taxon>Fungi</taxon>
        <taxon>Dikarya</taxon>
        <taxon>Basidiomycota</taxon>
        <taxon>Ustilaginomycotina</taxon>
        <taxon>Exobasidiomycetes</taxon>
        <taxon>Exobasidiales</taxon>
        <taxon>Brachybasidiaceae</taxon>
        <taxon>Meira</taxon>
    </lineage>
</organism>
<name>A0A316VP37_9BASI</name>
<keyword evidence="2" id="KW-0597">Phosphoprotein</keyword>
<dbReference type="AlphaFoldDB" id="A0A316VP37"/>
<dbReference type="GO" id="GO:0007015">
    <property type="term" value="P:actin filament organization"/>
    <property type="evidence" value="ECO:0007669"/>
    <property type="project" value="TreeGrafter"/>
</dbReference>
<dbReference type="RefSeq" id="XP_025358475.1">
    <property type="nucleotide sequence ID" value="XM_025496932.1"/>
</dbReference>
<dbReference type="Pfam" id="PF00400">
    <property type="entry name" value="WD40"/>
    <property type="match status" value="2"/>
</dbReference>